<dbReference type="AlphaFoldDB" id="A0A8H3BVX5"/>
<reference evidence="11" key="1">
    <citation type="submission" date="2020-09" db="EMBL/GenBank/DDBJ databases">
        <title>Comparative genome analyses of four rice-infecting Rhizoctonia solani isolates reveal extensive enrichment of homogalacturonan modification genes.</title>
        <authorList>
            <person name="Lee D.-Y."/>
            <person name="Jeon J."/>
            <person name="Kim K.-T."/>
            <person name="Cheong K."/>
            <person name="Song H."/>
            <person name="Choi G."/>
            <person name="Ko J."/>
            <person name="Opiyo S.O."/>
            <person name="Zuo S."/>
            <person name="Madhav S."/>
            <person name="Lee Y.-H."/>
            <person name="Wang G.-L."/>
        </authorList>
    </citation>
    <scope>NUCLEOTIDE SEQUENCE</scope>
    <source>
        <strain evidence="11">AG1-IA B2</strain>
    </source>
</reference>
<dbReference type="EC" id="3.1.1.11" evidence="3 8"/>
<evidence type="ECO:0000256" key="1">
    <source>
        <dbReference type="ARBA" id="ARBA00005184"/>
    </source>
</evidence>
<dbReference type="InterPro" id="IPR011050">
    <property type="entry name" value="Pectin_lyase_fold/virulence"/>
</dbReference>
<comment type="subcellular location">
    <subcellularLocation>
        <location evidence="8">Secreted</location>
    </subcellularLocation>
</comment>
<proteinExistence type="inferred from homology"/>
<keyword evidence="8" id="KW-0961">Cell wall biogenesis/degradation</keyword>
<dbReference type="PROSITE" id="PS00503">
    <property type="entry name" value="PECTINESTERASE_2"/>
    <property type="match status" value="1"/>
</dbReference>
<evidence type="ECO:0000256" key="7">
    <source>
        <dbReference type="PROSITE-ProRule" id="PRU10040"/>
    </source>
</evidence>
<evidence type="ECO:0000256" key="6">
    <source>
        <dbReference type="ARBA" id="ARBA00047928"/>
    </source>
</evidence>
<dbReference type="GO" id="GO:0045490">
    <property type="term" value="P:pectin catabolic process"/>
    <property type="evidence" value="ECO:0007669"/>
    <property type="project" value="UniProtKB-UniRule"/>
</dbReference>
<organism evidence="10 12">
    <name type="scientific">Rhizoctonia solani</name>
    <dbReference type="NCBI Taxonomy" id="456999"/>
    <lineage>
        <taxon>Eukaryota</taxon>
        <taxon>Fungi</taxon>
        <taxon>Dikarya</taxon>
        <taxon>Basidiomycota</taxon>
        <taxon>Agaricomycotina</taxon>
        <taxon>Agaricomycetes</taxon>
        <taxon>Cantharellales</taxon>
        <taxon>Ceratobasidiaceae</taxon>
        <taxon>Rhizoctonia</taxon>
    </lineage>
</organism>
<dbReference type="PANTHER" id="PTHR31321:SF127">
    <property type="entry name" value="PECTINESTERASE"/>
    <property type="match status" value="1"/>
</dbReference>
<evidence type="ECO:0000256" key="2">
    <source>
        <dbReference type="ARBA" id="ARBA00008891"/>
    </source>
</evidence>
<evidence type="ECO:0000256" key="3">
    <source>
        <dbReference type="ARBA" id="ARBA00013229"/>
    </source>
</evidence>
<evidence type="ECO:0000259" key="9">
    <source>
        <dbReference type="Pfam" id="PF01095"/>
    </source>
</evidence>
<dbReference type="GO" id="GO:0030599">
    <property type="term" value="F:pectinesterase activity"/>
    <property type="evidence" value="ECO:0007669"/>
    <property type="project" value="UniProtKB-UniRule"/>
</dbReference>
<comment type="catalytic activity">
    <reaction evidence="6 8">
        <text>[(1-&gt;4)-alpha-D-galacturonosyl methyl ester](n) + n H2O = [(1-&gt;4)-alpha-D-galacturonosyl](n) + n methanol + n H(+)</text>
        <dbReference type="Rhea" id="RHEA:22380"/>
        <dbReference type="Rhea" id="RHEA-COMP:14570"/>
        <dbReference type="Rhea" id="RHEA-COMP:14573"/>
        <dbReference type="ChEBI" id="CHEBI:15377"/>
        <dbReference type="ChEBI" id="CHEBI:15378"/>
        <dbReference type="ChEBI" id="CHEBI:17790"/>
        <dbReference type="ChEBI" id="CHEBI:140522"/>
        <dbReference type="ChEBI" id="CHEBI:140523"/>
        <dbReference type="EC" id="3.1.1.11"/>
    </reaction>
</comment>
<keyword evidence="8" id="KW-0732">Signal</keyword>
<dbReference type="Proteomes" id="UP000663840">
    <property type="component" value="Unassembled WGS sequence"/>
</dbReference>
<dbReference type="GO" id="GO:0005576">
    <property type="term" value="C:extracellular region"/>
    <property type="evidence" value="ECO:0007669"/>
    <property type="project" value="UniProtKB-SubCell"/>
</dbReference>
<evidence type="ECO:0000313" key="11">
    <source>
        <dbReference type="EMBL" id="KAF8758786.1"/>
    </source>
</evidence>
<comment type="pathway">
    <text evidence="1 8">Glycan metabolism; pectin degradation; 2-dehydro-3-deoxy-D-gluconate from pectin: step 1/5.</text>
</comment>
<comment type="similarity">
    <text evidence="2">Belongs to the pectinesterase family.</text>
</comment>
<feature type="active site" evidence="7">
    <location>
        <position position="181"/>
    </location>
</feature>
<evidence type="ECO:0000256" key="5">
    <source>
        <dbReference type="ARBA" id="ARBA00023085"/>
    </source>
</evidence>
<dbReference type="Proteomes" id="UP000614334">
    <property type="component" value="Unassembled WGS sequence"/>
</dbReference>
<gene>
    <name evidence="10" type="ORF">RDB_LOCUS109977</name>
    <name evidence="11" type="ORF">RHS01_02975</name>
</gene>
<dbReference type="PANTHER" id="PTHR31321">
    <property type="entry name" value="ACYL-COA THIOESTER HYDROLASE YBHC-RELATED"/>
    <property type="match status" value="1"/>
</dbReference>
<evidence type="ECO:0000313" key="12">
    <source>
        <dbReference type="Proteomes" id="UP000663840"/>
    </source>
</evidence>
<dbReference type="Pfam" id="PF01095">
    <property type="entry name" value="Pectinesterase"/>
    <property type="match status" value="1"/>
</dbReference>
<keyword evidence="5 8" id="KW-0063">Aspartyl esterase</keyword>
<comment type="caution">
    <text evidence="10">The sequence shown here is derived from an EMBL/GenBank/DDBJ whole genome shotgun (WGS) entry which is preliminary data.</text>
</comment>
<dbReference type="UniPathway" id="UPA00545">
    <property type="reaction ID" value="UER00823"/>
</dbReference>
<dbReference type="InterPro" id="IPR033131">
    <property type="entry name" value="Pectinesterase_Asp_AS"/>
</dbReference>
<keyword evidence="8" id="KW-0964">Secreted</keyword>
<sequence>MMRSLTLIIAIASGLCSFVSAASSPPSGSITVGKGGKYATLAEALADTSSNIYFIYSGTYTGQTSISRANIKIYGQTSNSLEYSSNTVTFTDNIPASTAGSDAKSATIRVLATGVRSRSLYNLNIVNTYGKPVEQSQAIALSVEEGQFGAYACQLKGYQDTLLAETGSQFYGKTYIEGAVDFIFGQHASIWITKSTINSVGSGAITASGRSSNDSNYYVIDNSTIQGTGTVYLGRPWSDYARVIFQNSKIGSEVQAAGWEVWSATTSNTDHVFFGEYNNSGAGAWKTGRATFATKMSTGISISTVLGSTSWIDSSYM</sequence>
<dbReference type="EMBL" id="CAJMWR010003685">
    <property type="protein sequence ID" value="CAE6466440.1"/>
    <property type="molecule type" value="Genomic_DNA"/>
</dbReference>
<evidence type="ECO:0000313" key="10">
    <source>
        <dbReference type="EMBL" id="CAE6466440.1"/>
    </source>
</evidence>
<protein>
    <recommendedName>
        <fullName evidence="3 8">Pectinesterase</fullName>
        <ecNumber evidence="3 8">3.1.1.11</ecNumber>
    </recommendedName>
</protein>
<dbReference type="SUPFAM" id="SSF51126">
    <property type="entry name" value="Pectin lyase-like"/>
    <property type="match status" value="1"/>
</dbReference>
<dbReference type="EMBL" id="JACYCF010000003">
    <property type="protein sequence ID" value="KAF8758786.1"/>
    <property type="molecule type" value="Genomic_DNA"/>
</dbReference>
<reference evidence="10" key="2">
    <citation type="submission" date="2021-01" db="EMBL/GenBank/DDBJ databases">
        <authorList>
            <person name="Kaushik A."/>
        </authorList>
    </citation>
    <scope>NUCLEOTIDE SEQUENCE</scope>
    <source>
        <strain evidence="10">AG1-1A</strain>
    </source>
</reference>
<evidence type="ECO:0000256" key="4">
    <source>
        <dbReference type="ARBA" id="ARBA00022801"/>
    </source>
</evidence>
<feature type="signal peptide" evidence="8">
    <location>
        <begin position="1"/>
        <end position="21"/>
    </location>
</feature>
<dbReference type="Gene3D" id="2.160.20.10">
    <property type="entry name" value="Single-stranded right-handed beta-helix, Pectin lyase-like"/>
    <property type="match status" value="1"/>
</dbReference>
<dbReference type="InterPro" id="IPR000070">
    <property type="entry name" value="Pectinesterase_cat"/>
</dbReference>
<name>A0A8H3BVX5_9AGAM</name>
<feature type="chain" id="PRO_5035954791" description="Pectinesterase" evidence="8">
    <location>
        <begin position="22"/>
        <end position="317"/>
    </location>
</feature>
<keyword evidence="4 8" id="KW-0378">Hydrolase</keyword>
<accession>A0A8H3BVX5</accession>
<dbReference type="GO" id="GO:0042545">
    <property type="term" value="P:cell wall modification"/>
    <property type="evidence" value="ECO:0007669"/>
    <property type="project" value="UniProtKB-UniRule"/>
</dbReference>
<feature type="domain" description="Pectinesterase catalytic" evidence="9">
    <location>
        <begin position="35"/>
        <end position="294"/>
    </location>
</feature>
<comment type="function">
    <text evidence="8">Involved in maceration and soft-rotting of plant tissue.</text>
</comment>
<dbReference type="InterPro" id="IPR012334">
    <property type="entry name" value="Pectin_lyas_fold"/>
</dbReference>
<evidence type="ECO:0000256" key="8">
    <source>
        <dbReference type="RuleBase" id="RU000589"/>
    </source>
</evidence>